<evidence type="ECO:0000256" key="8">
    <source>
        <dbReference type="ARBA" id="ARBA00038436"/>
    </source>
</evidence>
<dbReference type="RefSeq" id="WP_187016104.1">
    <property type="nucleotide sequence ID" value="NZ_JACOQI010000025.1"/>
</dbReference>
<evidence type="ECO:0000256" key="4">
    <source>
        <dbReference type="ARBA" id="ARBA00022519"/>
    </source>
</evidence>
<organism evidence="11 12">
    <name type="scientific">Dysosmobacter segnis</name>
    <dbReference type="NCBI Taxonomy" id="2763042"/>
    <lineage>
        <taxon>Bacteria</taxon>
        <taxon>Bacillati</taxon>
        <taxon>Bacillota</taxon>
        <taxon>Clostridia</taxon>
        <taxon>Eubacteriales</taxon>
        <taxon>Oscillospiraceae</taxon>
        <taxon>Dysosmobacter</taxon>
    </lineage>
</organism>
<reference evidence="11" key="1">
    <citation type="submission" date="2020-08" db="EMBL/GenBank/DDBJ databases">
        <title>Genome public.</title>
        <authorList>
            <person name="Liu C."/>
            <person name="Sun Q."/>
        </authorList>
    </citation>
    <scope>NUCLEOTIDE SEQUENCE</scope>
    <source>
        <strain evidence="11">BX15</strain>
    </source>
</reference>
<keyword evidence="5 9" id="KW-0812">Transmembrane</keyword>
<keyword evidence="4" id="KW-0997">Cell inner membrane</keyword>
<comment type="caution">
    <text evidence="11">The sequence shown here is derived from an EMBL/GenBank/DDBJ whole genome shotgun (WGS) entry which is preliminary data.</text>
</comment>
<dbReference type="PANTHER" id="PTHR35011:SF5">
    <property type="entry name" value="SIALIC ACID TRAP TRANSPORTER SMALL PERMEASE PROTEIN SIAQ"/>
    <property type="match status" value="1"/>
</dbReference>
<evidence type="ECO:0000256" key="1">
    <source>
        <dbReference type="ARBA" id="ARBA00004429"/>
    </source>
</evidence>
<comment type="subcellular location">
    <subcellularLocation>
        <location evidence="1">Cell inner membrane</location>
        <topology evidence="1">Multi-pass membrane protein</topology>
    </subcellularLocation>
</comment>
<evidence type="ECO:0000256" key="2">
    <source>
        <dbReference type="ARBA" id="ARBA00022448"/>
    </source>
</evidence>
<dbReference type="InterPro" id="IPR007387">
    <property type="entry name" value="TRAP_DctQ"/>
</dbReference>
<dbReference type="GO" id="GO:0015740">
    <property type="term" value="P:C4-dicarboxylate transport"/>
    <property type="evidence" value="ECO:0007669"/>
    <property type="project" value="TreeGrafter"/>
</dbReference>
<dbReference type="PANTHER" id="PTHR35011">
    <property type="entry name" value="2,3-DIKETO-L-GULONATE TRAP TRANSPORTER SMALL PERMEASE PROTEIN YIAM"/>
    <property type="match status" value="1"/>
</dbReference>
<keyword evidence="6 9" id="KW-1133">Transmembrane helix</keyword>
<evidence type="ECO:0000256" key="6">
    <source>
        <dbReference type="ARBA" id="ARBA00022989"/>
    </source>
</evidence>
<dbReference type="InterPro" id="IPR055348">
    <property type="entry name" value="DctQ"/>
</dbReference>
<evidence type="ECO:0000256" key="5">
    <source>
        <dbReference type="ARBA" id="ARBA00022692"/>
    </source>
</evidence>
<evidence type="ECO:0000313" key="11">
    <source>
        <dbReference type="EMBL" id="MBC5771935.1"/>
    </source>
</evidence>
<keyword evidence="2" id="KW-0813">Transport</keyword>
<evidence type="ECO:0000259" key="10">
    <source>
        <dbReference type="Pfam" id="PF04290"/>
    </source>
</evidence>
<evidence type="ECO:0000256" key="7">
    <source>
        <dbReference type="ARBA" id="ARBA00023136"/>
    </source>
</evidence>
<keyword evidence="12" id="KW-1185">Reference proteome</keyword>
<dbReference type="AlphaFoldDB" id="A0A923S8N7"/>
<sequence>MKKVLDFYEKIIGWLEIALNLLIVGVIGLQIITRFFFNLPLKFPEEVSAFALIAMVFVGVSVVERHNEHLRVEFLQDLLPTKGKKAMNIVSRLLTLVLTGGILAGEFQLFPQIKMLKTHAARIPYAWLHIVIIVSTILWAIFAVLGLLSELRKGE</sequence>
<keyword evidence="3" id="KW-1003">Cell membrane</keyword>
<dbReference type="GO" id="GO:0022857">
    <property type="term" value="F:transmembrane transporter activity"/>
    <property type="evidence" value="ECO:0007669"/>
    <property type="project" value="TreeGrafter"/>
</dbReference>
<dbReference type="Pfam" id="PF04290">
    <property type="entry name" value="DctQ"/>
    <property type="match status" value="1"/>
</dbReference>
<evidence type="ECO:0000313" key="12">
    <source>
        <dbReference type="Proteomes" id="UP000620327"/>
    </source>
</evidence>
<gene>
    <name evidence="11" type="ORF">H8Z83_16715</name>
</gene>
<feature type="transmembrane region" description="Helical" evidence="9">
    <location>
        <begin position="12"/>
        <end position="37"/>
    </location>
</feature>
<dbReference type="Proteomes" id="UP000620327">
    <property type="component" value="Unassembled WGS sequence"/>
</dbReference>
<dbReference type="EMBL" id="JACOQI010000025">
    <property type="protein sequence ID" value="MBC5771935.1"/>
    <property type="molecule type" value="Genomic_DNA"/>
</dbReference>
<feature type="transmembrane region" description="Helical" evidence="9">
    <location>
        <begin position="86"/>
        <end position="105"/>
    </location>
</feature>
<feature type="transmembrane region" description="Helical" evidence="9">
    <location>
        <begin position="49"/>
        <end position="65"/>
    </location>
</feature>
<accession>A0A923S8N7</accession>
<proteinExistence type="inferred from homology"/>
<evidence type="ECO:0000256" key="3">
    <source>
        <dbReference type="ARBA" id="ARBA00022475"/>
    </source>
</evidence>
<feature type="transmembrane region" description="Helical" evidence="9">
    <location>
        <begin position="125"/>
        <end position="148"/>
    </location>
</feature>
<keyword evidence="7 9" id="KW-0472">Membrane</keyword>
<protein>
    <submittedName>
        <fullName evidence="11">TRAP transporter small permease</fullName>
    </submittedName>
</protein>
<comment type="similarity">
    <text evidence="8">Belongs to the TRAP transporter small permease family.</text>
</comment>
<name>A0A923S8N7_9FIRM</name>
<feature type="domain" description="Tripartite ATP-independent periplasmic transporters DctQ component" evidence="10">
    <location>
        <begin position="23"/>
        <end position="152"/>
    </location>
</feature>
<evidence type="ECO:0000256" key="9">
    <source>
        <dbReference type="SAM" id="Phobius"/>
    </source>
</evidence>
<dbReference type="GO" id="GO:0005886">
    <property type="term" value="C:plasma membrane"/>
    <property type="evidence" value="ECO:0007669"/>
    <property type="project" value="UniProtKB-SubCell"/>
</dbReference>